<dbReference type="PANTHER" id="PTHR34220:SF7">
    <property type="entry name" value="SENSOR HISTIDINE KINASE YPDA"/>
    <property type="match status" value="1"/>
</dbReference>
<keyword evidence="2" id="KW-0472">Membrane</keyword>
<dbReference type="Proteomes" id="UP000276603">
    <property type="component" value="Unassembled WGS sequence"/>
</dbReference>
<organism evidence="4 5">
    <name type="scientific">Ulvibacterium marinum</name>
    <dbReference type="NCBI Taxonomy" id="2419782"/>
    <lineage>
        <taxon>Bacteria</taxon>
        <taxon>Pseudomonadati</taxon>
        <taxon>Bacteroidota</taxon>
        <taxon>Flavobacteriia</taxon>
        <taxon>Flavobacteriales</taxon>
        <taxon>Flavobacteriaceae</taxon>
        <taxon>Ulvibacterium</taxon>
    </lineage>
</organism>
<dbReference type="PANTHER" id="PTHR34220">
    <property type="entry name" value="SENSOR HISTIDINE KINASE YPDA"/>
    <property type="match status" value="1"/>
</dbReference>
<protein>
    <recommendedName>
        <fullName evidence="3">Signal transduction histidine kinase internal region domain-containing protein</fullName>
    </recommendedName>
</protein>
<feature type="domain" description="Signal transduction histidine kinase internal region" evidence="3">
    <location>
        <begin position="151"/>
        <end position="229"/>
    </location>
</feature>
<comment type="caution">
    <text evidence="4">The sequence shown here is derived from an EMBL/GenBank/DDBJ whole genome shotgun (WGS) entry which is preliminary data.</text>
</comment>
<evidence type="ECO:0000256" key="2">
    <source>
        <dbReference type="SAM" id="Phobius"/>
    </source>
</evidence>
<dbReference type="InterPro" id="IPR010559">
    <property type="entry name" value="Sig_transdc_His_kin_internal"/>
</dbReference>
<dbReference type="EMBL" id="RBCJ01000003">
    <property type="protein sequence ID" value="RKN79915.1"/>
    <property type="molecule type" value="Genomic_DNA"/>
</dbReference>
<sequence>MKKIGRHGVFWCLYILFTVGIYYVQEPNLGLHITYELASLPAKFLTVYATLYFILPQFLLKKKYGLAFLQFAILLIVGMFFLRLLVWATVYPIYFADLDTKLIPSNPTKLISPLLDLIIVSSIAVVIKLLRDREKQQLDHLNRAKSNIQNELQLLKSQLHPHFLFNTLNGLYAQILENPEKASNMVVQLSDLLRFILYEAKESLVSVKEDLECLGNYMALEQIRYGDRLDLKHTILGNTVNKKIAPLLLLPFIENSFKHGISKDYEKCWIRCEIELFDDILMLALENSKPSFFEEDRTENGIGLKNVKQRLEHLYPQKYDLTITESEDRFFVHLKIPLENK</sequence>
<keyword evidence="2" id="KW-1133">Transmembrane helix</keyword>
<dbReference type="OrthoDB" id="9809908at2"/>
<dbReference type="GO" id="GO:0016020">
    <property type="term" value="C:membrane"/>
    <property type="evidence" value="ECO:0007669"/>
    <property type="project" value="InterPro"/>
</dbReference>
<feature type="transmembrane region" description="Helical" evidence="2">
    <location>
        <begin position="7"/>
        <end position="25"/>
    </location>
</feature>
<evidence type="ECO:0000313" key="4">
    <source>
        <dbReference type="EMBL" id="RKN79915.1"/>
    </source>
</evidence>
<dbReference type="InterPro" id="IPR036890">
    <property type="entry name" value="HATPase_C_sf"/>
</dbReference>
<feature type="transmembrane region" description="Helical" evidence="2">
    <location>
        <begin position="37"/>
        <end position="55"/>
    </location>
</feature>
<dbReference type="Gene3D" id="3.30.565.10">
    <property type="entry name" value="Histidine kinase-like ATPase, C-terminal domain"/>
    <property type="match status" value="1"/>
</dbReference>
<evidence type="ECO:0000313" key="5">
    <source>
        <dbReference type="Proteomes" id="UP000276603"/>
    </source>
</evidence>
<evidence type="ECO:0000259" key="3">
    <source>
        <dbReference type="Pfam" id="PF06580"/>
    </source>
</evidence>
<name>A0A3B0C1A4_9FLAO</name>
<dbReference type="AlphaFoldDB" id="A0A3B0C1A4"/>
<feature type="coiled-coil region" evidence="1">
    <location>
        <begin position="131"/>
        <end position="158"/>
    </location>
</feature>
<dbReference type="Pfam" id="PF06580">
    <property type="entry name" value="His_kinase"/>
    <property type="match status" value="1"/>
</dbReference>
<dbReference type="GO" id="GO:0000155">
    <property type="term" value="F:phosphorelay sensor kinase activity"/>
    <property type="evidence" value="ECO:0007669"/>
    <property type="project" value="InterPro"/>
</dbReference>
<proteinExistence type="predicted"/>
<feature type="transmembrane region" description="Helical" evidence="2">
    <location>
        <begin position="110"/>
        <end position="130"/>
    </location>
</feature>
<feature type="transmembrane region" description="Helical" evidence="2">
    <location>
        <begin position="67"/>
        <end position="90"/>
    </location>
</feature>
<dbReference type="InterPro" id="IPR050640">
    <property type="entry name" value="Bact_2-comp_sensor_kinase"/>
</dbReference>
<gene>
    <name evidence="4" type="ORF">D7Z94_16770</name>
</gene>
<evidence type="ECO:0000256" key="1">
    <source>
        <dbReference type="SAM" id="Coils"/>
    </source>
</evidence>
<accession>A0A3B0C1A4</accession>
<dbReference type="RefSeq" id="WP_120712724.1">
    <property type="nucleotide sequence ID" value="NZ_RBCJ01000003.1"/>
</dbReference>
<keyword evidence="2" id="KW-0812">Transmembrane</keyword>
<keyword evidence="5" id="KW-1185">Reference proteome</keyword>
<reference evidence="4 5" key="1">
    <citation type="submission" date="2018-10" db="EMBL/GenBank/DDBJ databases">
        <title>Ulvibacterium marinum gen. nov., sp. nov., a novel marine bacterium of the family Flavobacteriaceae, isolated from a culture of the green alga Ulva prolifera.</title>
        <authorList>
            <person name="Zhang Z."/>
        </authorList>
    </citation>
    <scope>NUCLEOTIDE SEQUENCE [LARGE SCALE GENOMIC DNA]</scope>
    <source>
        <strain evidence="4 5">CCMM003</strain>
    </source>
</reference>
<keyword evidence="1" id="KW-0175">Coiled coil</keyword>